<evidence type="ECO:0000313" key="2">
    <source>
        <dbReference type="Proteomes" id="UP000821845"/>
    </source>
</evidence>
<protein>
    <submittedName>
        <fullName evidence="1">Uncharacterized protein</fullName>
    </submittedName>
</protein>
<sequence>MELARVRVVGWHEQRVFDSLVRPYGIILDNQTRSVGRVGPGVPCMRSRPLDEVVQLRGLLGHFLAARRFFSAKFTGAVEEDMVGVETRLHDVQAALLDMFSADTVLVGHSLDSDLRVLRIIHGAVVDTTLVFPLPYKRALRNLAETYLHRSIQNNGDYQLLCT</sequence>
<reference evidence="1" key="1">
    <citation type="submission" date="2020-05" db="EMBL/GenBank/DDBJ databases">
        <title>Large-scale comparative analyses of tick genomes elucidate their genetic diversity and vector capacities.</title>
        <authorList>
            <person name="Jia N."/>
            <person name="Wang J."/>
            <person name="Shi W."/>
            <person name="Du L."/>
            <person name="Sun Y."/>
            <person name="Zhan W."/>
            <person name="Jiang J."/>
            <person name="Wang Q."/>
            <person name="Zhang B."/>
            <person name="Ji P."/>
            <person name="Sakyi L.B."/>
            <person name="Cui X."/>
            <person name="Yuan T."/>
            <person name="Jiang B."/>
            <person name="Yang W."/>
            <person name="Lam T.T.-Y."/>
            <person name="Chang Q."/>
            <person name="Ding S."/>
            <person name="Wang X."/>
            <person name="Zhu J."/>
            <person name="Ruan X."/>
            <person name="Zhao L."/>
            <person name="Wei J."/>
            <person name="Que T."/>
            <person name="Du C."/>
            <person name="Cheng J."/>
            <person name="Dai P."/>
            <person name="Han X."/>
            <person name="Huang E."/>
            <person name="Gao Y."/>
            <person name="Liu J."/>
            <person name="Shao H."/>
            <person name="Ye R."/>
            <person name="Li L."/>
            <person name="Wei W."/>
            <person name="Wang X."/>
            <person name="Wang C."/>
            <person name="Yang T."/>
            <person name="Huo Q."/>
            <person name="Li W."/>
            <person name="Guo W."/>
            <person name="Chen H."/>
            <person name="Zhou L."/>
            <person name="Ni X."/>
            <person name="Tian J."/>
            <person name="Zhou Y."/>
            <person name="Sheng Y."/>
            <person name="Liu T."/>
            <person name="Pan Y."/>
            <person name="Xia L."/>
            <person name="Li J."/>
            <person name="Zhao F."/>
            <person name="Cao W."/>
        </authorList>
    </citation>
    <scope>NUCLEOTIDE SEQUENCE</scope>
    <source>
        <strain evidence="1">Hyas-2018</strain>
    </source>
</reference>
<name>A0ACB7RIP4_HYAAI</name>
<keyword evidence="2" id="KW-1185">Reference proteome</keyword>
<dbReference type="EMBL" id="CM023489">
    <property type="protein sequence ID" value="KAH6922423.1"/>
    <property type="molecule type" value="Genomic_DNA"/>
</dbReference>
<comment type="caution">
    <text evidence="1">The sequence shown here is derived from an EMBL/GenBank/DDBJ whole genome shotgun (WGS) entry which is preliminary data.</text>
</comment>
<dbReference type="Proteomes" id="UP000821845">
    <property type="component" value="Chromosome 9"/>
</dbReference>
<accession>A0ACB7RIP4</accession>
<gene>
    <name evidence="1" type="ORF">HPB50_013596</name>
</gene>
<organism evidence="1 2">
    <name type="scientific">Hyalomma asiaticum</name>
    <name type="common">Tick</name>
    <dbReference type="NCBI Taxonomy" id="266040"/>
    <lineage>
        <taxon>Eukaryota</taxon>
        <taxon>Metazoa</taxon>
        <taxon>Ecdysozoa</taxon>
        <taxon>Arthropoda</taxon>
        <taxon>Chelicerata</taxon>
        <taxon>Arachnida</taxon>
        <taxon>Acari</taxon>
        <taxon>Parasitiformes</taxon>
        <taxon>Ixodida</taxon>
        <taxon>Ixodoidea</taxon>
        <taxon>Ixodidae</taxon>
        <taxon>Hyalomminae</taxon>
        <taxon>Hyalomma</taxon>
    </lineage>
</organism>
<proteinExistence type="predicted"/>
<evidence type="ECO:0000313" key="1">
    <source>
        <dbReference type="EMBL" id="KAH6922423.1"/>
    </source>
</evidence>